<protein>
    <submittedName>
        <fullName evidence="8">Membrane protein</fullName>
    </submittedName>
</protein>
<feature type="domain" description="Outer membrane protein beta-barrel" evidence="7">
    <location>
        <begin position="8"/>
        <end position="222"/>
    </location>
</feature>
<sequence>MKKVLLASACLFALAAPASAADLAARPYTKAPVAPMASVYNWTGFYLGIVGGGAWENASGDPKMKGGFVGGTAGYNWQTGNVVFGLEADGAWADVSASAAGTVFVPGVGGIPASLTSKTDAMGTVRGRIGYAVNNVLFYGTGGYAWIDNKLTATLGAASVSDSKWHSGWTVGAGIEAFFAPQWSVKGEYLYRSLGGETYFSGAIPTGTLNLHTVQVGVNYHFGAPVVAKY</sequence>
<evidence type="ECO:0000256" key="6">
    <source>
        <dbReference type="SAM" id="SignalP"/>
    </source>
</evidence>
<gene>
    <name evidence="8" type="ORF">TSA1_01760</name>
</gene>
<organism evidence="8 9">
    <name type="scientific">Bradyrhizobium nitroreducens</name>
    <dbReference type="NCBI Taxonomy" id="709803"/>
    <lineage>
        <taxon>Bacteria</taxon>
        <taxon>Pseudomonadati</taxon>
        <taxon>Pseudomonadota</taxon>
        <taxon>Alphaproteobacteria</taxon>
        <taxon>Hyphomicrobiales</taxon>
        <taxon>Nitrobacteraceae</taxon>
        <taxon>Bradyrhizobium</taxon>
    </lineage>
</organism>
<evidence type="ECO:0000256" key="2">
    <source>
        <dbReference type="ARBA" id="ARBA00022729"/>
    </source>
</evidence>
<dbReference type="PANTHER" id="PTHR34001:SF3">
    <property type="entry name" value="BLL7405 PROTEIN"/>
    <property type="match status" value="1"/>
</dbReference>
<dbReference type="InterPro" id="IPR051692">
    <property type="entry name" value="OMP-like"/>
</dbReference>
<evidence type="ECO:0000259" key="7">
    <source>
        <dbReference type="Pfam" id="PF13505"/>
    </source>
</evidence>
<keyword evidence="4" id="KW-0998">Cell outer membrane</keyword>
<evidence type="ECO:0000256" key="3">
    <source>
        <dbReference type="ARBA" id="ARBA00023136"/>
    </source>
</evidence>
<dbReference type="EMBL" id="LFJC01000003">
    <property type="protein sequence ID" value="PIS99626.1"/>
    <property type="molecule type" value="Genomic_DNA"/>
</dbReference>
<dbReference type="RefSeq" id="WP_100174837.1">
    <property type="nucleotide sequence ID" value="NZ_LFJC01000003.1"/>
</dbReference>
<dbReference type="AlphaFoldDB" id="A0A2M6U4U7"/>
<accession>A0A2M6U4U7</accession>
<reference evidence="8 9" key="1">
    <citation type="submission" date="2015-06" db="EMBL/GenBank/DDBJ databases">
        <title>Comparative genome analysis of nirS-carrying Bradyrhizobium sp. strains.</title>
        <authorList>
            <person name="Ishii S."/>
            <person name="Jang J."/>
            <person name="Nishizawa T."/>
            <person name="Senoo K."/>
        </authorList>
    </citation>
    <scope>NUCLEOTIDE SEQUENCE [LARGE SCALE GENOMIC DNA]</scope>
    <source>
        <strain evidence="8 9">TSA1</strain>
    </source>
</reference>
<evidence type="ECO:0000313" key="8">
    <source>
        <dbReference type="EMBL" id="PIS99626.1"/>
    </source>
</evidence>
<evidence type="ECO:0000256" key="4">
    <source>
        <dbReference type="ARBA" id="ARBA00023237"/>
    </source>
</evidence>
<proteinExistence type="inferred from homology"/>
<dbReference type="GO" id="GO:0009279">
    <property type="term" value="C:cell outer membrane"/>
    <property type="evidence" value="ECO:0007669"/>
    <property type="project" value="UniProtKB-SubCell"/>
</dbReference>
<dbReference type="Gene3D" id="2.40.160.20">
    <property type="match status" value="1"/>
</dbReference>
<dbReference type="InterPro" id="IPR011250">
    <property type="entry name" value="OMP/PagP_B-barrel"/>
</dbReference>
<dbReference type="Pfam" id="PF13505">
    <property type="entry name" value="OMP_b-brl"/>
    <property type="match status" value="1"/>
</dbReference>
<dbReference type="SUPFAM" id="SSF56925">
    <property type="entry name" value="OMPA-like"/>
    <property type="match status" value="1"/>
</dbReference>
<name>A0A2M6U4U7_9BRAD</name>
<keyword evidence="2 6" id="KW-0732">Signal</keyword>
<keyword evidence="3" id="KW-0472">Membrane</keyword>
<evidence type="ECO:0000313" key="9">
    <source>
        <dbReference type="Proteomes" id="UP000228930"/>
    </source>
</evidence>
<feature type="signal peptide" evidence="6">
    <location>
        <begin position="1"/>
        <end position="20"/>
    </location>
</feature>
<evidence type="ECO:0000256" key="5">
    <source>
        <dbReference type="ARBA" id="ARBA00038306"/>
    </source>
</evidence>
<feature type="chain" id="PRO_5015005774" evidence="6">
    <location>
        <begin position="21"/>
        <end position="230"/>
    </location>
</feature>
<comment type="similarity">
    <text evidence="5">Belongs to the Omp25/RopB family.</text>
</comment>
<dbReference type="PANTHER" id="PTHR34001">
    <property type="entry name" value="BLL7405 PROTEIN"/>
    <property type="match status" value="1"/>
</dbReference>
<comment type="subcellular location">
    <subcellularLocation>
        <location evidence="1">Cell outer membrane</location>
    </subcellularLocation>
</comment>
<dbReference type="InterPro" id="IPR027385">
    <property type="entry name" value="Beta-barrel_OMP"/>
</dbReference>
<keyword evidence="9" id="KW-1185">Reference proteome</keyword>
<dbReference type="Proteomes" id="UP000228930">
    <property type="component" value="Unassembled WGS sequence"/>
</dbReference>
<comment type="caution">
    <text evidence="8">The sequence shown here is derived from an EMBL/GenBank/DDBJ whole genome shotgun (WGS) entry which is preliminary data.</text>
</comment>
<evidence type="ECO:0000256" key="1">
    <source>
        <dbReference type="ARBA" id="ARBA00004442"/>
    </source>
</evidence>